<gene>
    <name evidence="1" type="ORF">J1N35_022752</name>
</gene>
<dbReference type="AlphaFoldDB" id="A0A9D3VHC4"/>
<name>A0A9D3VHC4_9ROSI</name>
<proteinExistence type="predicted"/>
<protein>
    <submittedName>
        <fullName evidence="1">Uncharacterized protein</fullName>
    </submittedName>
</protein>
<dbReference type="Proteomes" id="UP000828251">
    <property type="component" value="Unassembled WGS sequence"/>
</dbReference>
<evidence type="ECO:0000313" key="1">
    <source>
        <dbReference type="EMBL" id="KAH1082991.1"/>
    </source>
</evidence>
<accession>A0A9D3VHC4</accession>
<evidence type="ECO:0000313" key="2">
    <source>
        <dbReference type="Proteomes" id="UP000828251"/>
    </source>
</evidence>
<comment type="caution">
    <text evidence="1">The sequence shown here is derived from an EMBL/GenBank/DDBJ whole genome shotgun (WGS) entry which is preliminary data.</text>
</comment>
<reference evidence="1 2" key="1">
    <citation type="journal article" date="2021" name="Plant Biotechnol. J.">
        <title>Multi-omics assisted identification of the key and species-specific regulatory components of drought-tolerant mechanisms in Gossypium stocksii.</title>
        <authorList>
            <person name="Yu D."/>
            <person name="Ke L."/>
            <person name="Zhang D."/>
            <person name="Wu Y."/>
            <person name="Sun Y."/>
            <person name="Mei J."/>
            <person name="Sun J."/>
            <person name="Sun Y."/>
        </authorList>
    </citation>
    <scope>NUCLEOTIDE SEQUENCE [LARGE SCALE GENOMIC DNA]</scope>
    <source>
        <strain evidence="2">cv. E1</strain>
        <tissue evidence="1">Leaf</tissue>
    </source>
</reference>
<keyword evidence="2" id="KW-1185">Reference proteome</keyword>
<organism evidence="1 2">
    <name type="scientific">Gossypium stocksii</name>
    <dbReference type="NCBI Taxonomy" id="47602"/>
    <lineage>
        <taxon>Eukaryota</taxon>
        <taxon>Viridiplantae</taxon>
        <taxon>Streptophyta</taxon>
        <taxon>Embryophyta</taxon>
        <taxon>Tracheophyta</taxon>
        <taxon>Spermatophyta</taxon>
        <taxon>Magnoliopsida</taxon>
        <taxon>eudicotyledons</taxon>
        <taxon>Gunneridae</taxon>
        <taxon>Pentapetalae</taxon>
        <taxon>rosids</taxon>
        <taxon>malvids</taxon>
        <taxon>Malvales</taxon>
        <taxon>Malvaceae</taxon>
        <taxon>Malvoideae</taxon>
        <taxon>Gossypium</taxon>
    </lineage>
</organism>
<dbReference type="EMBL" id="JAIQCV010000007">
    <property type="protein sequence ID" value="KAH1082991.1"/>
    <property type="molecule type" value="Genomic_DNA"/>
</dbReference>
<sequence>MGFHASLPALGNGNPELDTESLTQVVREVLEEVLKGRIKGTRDTLQDRCMDCGKKKGHSSLRKLTLRLSSSTTK</sequence>